<evidence type="ECO:0000313" key="4">
    <source>
        <dbReference type="Proteomes" id="UP000076154"/>
    </source>
</evidence>
<feature type="domain" description="F-box" evidence="2">
    <location>
        <begin position="68"/>
        <end position="121"/>
    </location>
</feature>
<proteinExistence type="predicted"/>
<reference evidence="3" key="1">
    <citation type="submission" date="2018-04" db="EMBL/GenBank/DDBJ databases">
        <title>Whole genome sequencing of Hypsizygus marmoreus.</title>
        <authorList>
            <person name="Choi I.-G."/>
            <person name="Min B."/>
            <person name="Kim J.-G."/>
            <person name="Kim S."/>
            <person name="Oh Y.-L."/>
            <person name="Kong W.-S."/>
            <person name="Park H."/>
            <person name="Jeong J."/>
            <person name="Song E.-S."/>
        </authorList>
    </citation>
    <scope>NUCLEOTIDE SEQUENCE [LARGE SCALE GENOMIC DNA]</scope>
    <source>
        <strain evidence="3">51987-8</strain>
    </source>
</reference>
<dbReference type="SUPFAM" id="SSF81383">
    <property type="entry name" value="F-box domain"/>
    <property type="match status" value="1"/>
</dbReference>
<evidence type="ECO:0000256" key="1">
    <source>
        <dbReference type="SAM" id="MobiDB-lite"/>
    </source>
</evidence>
<dbReference type="Gene3D" id="1.20.1280.50">
    <property type="match status" value="1"/>
</dbReference>
<dbReference type="InParanoid" id="A0A369JVC7"/>
<sequence>MHQPQCPTSSCFRSLPGLDSSLDGVFDATAFSARDIIDDAEKQIDARLAALDVSARVLKRQRNAIAPISKLPPETLCNIFQHVRDADREQSPGCINWARVSHVCAHWREIAINFPSLWTYIEHQYHKEWIREMLLRSKGAPIYISANSSRNSEQFLQNISSHIHRVKELSARSFQGYESNYFIQKLTELPPAAAPILEKFSLLLRSDGQSRGLPKDLFPGGTPLLRHLELDNCAVDWNSPIMRNPLTTLKLSVHNVFRGSVKPSVEQVASVLRDMPSLEILELRRILRPIRSAALTSERNVNLIHLKSLSIDSGIYECRHLLDHLILPPTTSITLDCNLPPPAAVQDIQLLTSSLSHWGDHRHRKANPFLTLGCTVTCQDYSASDIVLELWASPWILSKPQLSLRLRSAGAANIFTTIDALLGAIPLNNLKNLRVDFPDLYQAGWFRSFGCLDTLEMIVVEGTEAGVIRALSSTMPSNPRSTTSGKEIEATLAFPALSKLVMMGCNFRDTLVDSSRNDFDRLLAALRQRKKHNQAVNTLVLNSCRFLFEDGVKKLEKNVKYVVWDGYESFTDSEDEGLSTDSEDEESSTEYDSDGNSIQASD</sequence>
<comment type="caution">
    <text evidence="3">The sequence shown here is derived from an EMBL/GenBank/DDBJ whole genome shotgun (WGS) entry which is preliminary data.</text>
</comment>
<dbReference type="InterPro" id="IPR036047">
    <property type="entry name" value="F-box-like_dom_sf"/>
</dbReference>
<dbReference type="Pfam" id="PF12937">
    <property type="entry name" value="F-box-like"/>
    <property type="match status" value="1"/>
</dbReference>
<evidence type="ECO:0000313" key="3">
    <source>
        <dbReference type="EMBL" id="RDB25738.1"/>
    </source>
</evidence>
<dbReference type="EMBL" id="LUEZ02000040">
    <property type="protein sequence ID" value="RDB25738.1"/>
    <property type="molecule type" value="Genomic_DNA"/>
</dbReference>
<feature type="region of interest" description="Disordered" evidence="1">
    <location>
        <begin position="571"/>
        <end position="602"/>
    </location>
</feature>
<name>A0A369JVC7_HYPMA</name>
<dbReference type="InterPro" id="IPR001810">
    <property type="entry name" value="F-box_dom"/>
</dbReference>
<evidence type="ECO:0000259" key="2">
    <source>
        <dbReference type="Pfam" id="PF12937"/>
    </source>
</evidence>
<feature type="compositionally biased region" description="Acidic residues" evidence="1">
    <location>
        <begin position="571"/>
        <end position="593"/>
    </location>
</feature>
<keyword evidence="4" id="KW-1185">Reference proteome</keyword>
<gene>
    <name evidence="3" type="ORF">Hypma_006084</name>
</gene>
<dbReference type="AlphaFoldDB" id="A0A369JVC7"/>
<organism evidence="3 4">
    <name type="scientific">Hypsizygus marmoreus</name>
    <name type="common">White beech mushroom</name>
    <name type="synonym">Agaricus marmoreus</name>
    <dbReference type="NCBI Taxonomy" id="39966"/>
    <lineage>
        <taxon>Eukaryota</taxon>
        <taxon>Fungi</taxon>
        <taxon>Dikarya</taxon>
        <taxon>Basidiomycota</taxon>
        <taxon>Agaricomycotina</taxon>
        <taxon>Agaricomycetes</taxon>
        <taxon>Agaricomycetidae</taxon>
        <taxon>Agaricales</taxon>
        <taxon>Tricholomatineae</taxon>
        <taxon>Lyophyllaceae</taxon>
        <taxon>Hypsizygus</taxon>
    </lineage>
</organism>
<dbReference type="OrthoDB" id="2884925at2759"/>
<dbReference type="Proteomes" id="UP000076154">
    <property type="component" value="Unassembled WGS sequence"/>
</dbReference>
<protein>
    <recommendedName>
        <fullName evidence="2">F-box domain-containing protein</fullName>
    </recommendedName>
</protein>
<accession>A0A369JVC7</accession>